<organism evidence="2 3">
    <name type="scientific">Pisolithus microcarpus 441</name>
    <dbReference type="NCBI Taxonomy" id="765257"/>
    <lineage>
        <taxon>Eukaryota</taxon>
        <taxon>Fungi</taxon>
        <taxon>Dikarya</taxon>
        <taxon>Basidiomycota</taxon>
        <taxon>Agaricomycotina</taxon>
        <taxon>Agaricomycetes</taxon>
        <taxon>Agaricomycetidae</taxon>
        <taxon>Boletales</taxon>
        <taxon>Sclerodermatineae</taxon>
        <taxon>Pisolithaceae</taxon>
        <taxon>Pisolithus</taxon>
    </lineage>
</organism>
<gene>
    <name evidence="2" type="ORF">PISMIDRAFT_16663</name>
</gene>
<dbReference type="EMBL" id="KN833900">
    <property type="protein sequence ID" value="KIK15231.1"/>
    <property type="molecule type" value="Genomic_DNA"/>
</dbReference>
<dbReference type="OrthoDB" id="2692910at2759"/>
<dbReference type="HOGENOM" id="CLU_016973_0_0_1"/>
<dbReference type="AlphaFoldDB" id="A0A0C9YF28"/>
<feature type="compositionally biased region" description="Polar residues" evidence="1">
    <location>
        <begin position="408"/>
        <end position="424"/>
    </location>
</feature>
<proteinExistence type="predicted"/>
<keyword evidence="3" id="KW-1185">Reference proteome</keyword>
<protein>
    <submittedName>
        <fullName evidence="2">Uncharacterized protein</fullName>
    </submittedName>
</protein>
<reference evidence="3" key="2">
    <citation type="submission" date="2015-01" db="EMBL/GenBank/DDBJ databases">
        <title>Evolutionary Origins and Diversification of the Mycorrhizal Mutualists.</title>
        <authorList>
            <consortium name="DOE Joint Genome Institute"/>
            <consortium name="Mycorrhizal Genomics Consortium"/>
            <person name="Kohler A."/>
            <person name="Kuo A."/>
            <person name="Nagy L.G."/>
            <person name="Floudas D."/>
            <person name="Copeland A."/>
            <person name="Barry K.W."/>
            <person name="Cichocki N."/>
            <person name="Veneault-Fourrey C."/>
            <person name="LaButti K."/>
            <person name="Lindquist E.A."/>
            <person name="Lipzen A."/>
            <person name="Lundell T."/>
            <person name="Morin E."/>
            <person name="Murat C."/>
            <person name="Riley R."/>
            <person name="Ohm R."/>
            <person name="Sun H."/>
            <person name="Tunlid A."/>
            <person name="Henrissat B."/>
            <person name="Grigoriev I.V."/>
            <person name="Hibbett D.S."/>
            <person name="Martin F."/>
        </authorList>
    </citation>
    <scope>NUCLEOTIDE SEQUENCE [LARGE SCALE GENOMIC DNA]</scope>
    <source>
        <strain evidence="3">441</strain>
    </source>
</reference>
<reference evidence="2 3" key="1">
    <citation type="submission" date="2014-04" db="EMBL/GenBank/DDBJ databases">
        <authorList>
            <consortium name="DOE Joint Genome Institute"/>
            <person name="Kuo A."/>
            <person name="Kohler A."/>
            <person name="Costa M.D."/>
            <person name="Nagy L.G."/>
            <person name="Floudas D."/>
            <person name="Copeland A."/>
            <person name="Barry K.W."/>
            <person name="Cichocki N."/>
            <person name="Veneault-Fourrey C."/>
            <person name="LaButti K."/>
            <person name="Lindquist E.A."/>
            <person name="Lipzen A."/>
            <person name="Lundell T."/>
            <person name="Morin E."/>
            <person name="Murat C."/>
            <person name="Sun H."/>
            <person name="Tunlid A."/>
            <person name="Henrissat B."/>
            <person name="Grigoriev I.V."/>
            <person name="Hibbett D.S."/>
            <person name="Martin F."/>
            <person name="Nordberg H.P."/>
            <person name="Cantor M.N."/>
            <person name="Hua S.X."/>
        </authorList>
    </citation>
    <scope>NUCLEOTIDE SEQUENCE [LARGE SCALE GENOMIC DNA]</scope>
    <source>
        <strain evidence="2 3">441</strain>
    </source>
</reference>
<name>A0A0C9YF28_9AGAM</name>
<evidence type="ECO:0000313" key="2">
    <source>
        <dbReference type="EMBL" id="KIK15231.1"/>
    </source>
</evidence>
<evidence type="ECO:0000313" key="3">
    <source>
        <dbReference type="Proteomes" id="UP000054018"/>
    </source>
</evidence>
<feature type="region of interest" description="Disordered" evidence="1">
    <location>
        <begin position="364"/>
        <end position="429"/>
    </location>
</feature>
<evidence type="ECO:0000256" key="1">
    <source>
        <dbReference type="SAM" id="MobiDB-lite"/>
    </source>
</evidence>
<dbReference type="Proteomes" id="UP000054018">
    <property type="component" value="Unassembled WGS sequence"/>
</dbReference>
<sequence length="437" mass="49252">MSRAALDDICDFTSKVKKEAEELRQCHGRSTCDILVAAGFGVKPSHTKLNEANLFHSWYWATQPKPDGAKRDTINDIITKEYKSLIQDILKDDTAARREKLKHVYEWSENSSTVPTSKSVKSVAARVQNVKMQFSGLAEAWSNLKEIEIAGVVMYVGQDPAGCQTSGIFGGSDMYTSVFKYLRDGGSPEAGLPGMSSARSTDSSWELHCCMWEILRDRNHRVFGSTMKEELMAALKDLRVMQGIEVGDPQKIVWQHLLEFMTKNYLIILNWPHGVSPPGPGFEYKKLKGDPLRKLVVPYLRRKLGVMYDGPSDDDEEQDSLDGVPEIEIRPWNQDVIKMLESPNLKGEIPLVKAADGVVLRKVSDDPSWQKKTREGEDTRHKGRVDPPQQHQLPFPSHKRPRAEVSNDDTTAAHTQDQEMSQRNACPIQGGCRVWYP</sequence>
<accession>A0A0C9YF28</accession>
<feature type="compositionally biased region" description="Basic and acidic residues" evidence="1">
    <location>
        <begin position="364"/>
        <end position="380"/>
    </location>
</feature>